<evidence type="ECO:0000313" key="2">
    <source>
        <dbReference type="Proteomes" id="UP001198565"/>
    </source>
</evidence>
<dbReference type="Proteomes" id="UP001198565">
    <property type="component" value="Unassembled WGS sequence"/>
</dbReference>
<dbReference type="PANTHER" id="PTHR47691">
    <property type="entry name" value="REGULATOR-RELATED"/>
    <property type="match status" value="1"/>
</dbReference>
<sequence>MVDPASLTAITTVLGAVGGGLANEAGKAAWESAGVLIRRIAGREVQAPTDADQRVAVARVVHDGIRREPALAGAWQVFASGVPRSVPGAAAPQLLPLADRFFTDRRDPLKTLDQEYGREFDGSPRAILLHGPSGIGTSALAVQWGWREPRRFPDGRLYADLRGLSPDTASDAATVLAHFLRKLGVADAEIPPTTADRADRFRAEVAERRLLVVLDHAHSAAQVKPLLTAAPGVFTVVVARRPLAGLDLLAVPLGPLTERDALRLLTGVAGKPAVTAARPVLPSALARCAGSPFALRALAPRLAELPPTAQQFATAGEPVADDADRDPVRDAVHDLYRGLPPEAARAYRLLAVRPWPWITAGPAGAALNVPEAEAADLLARLAGHRLLDTTDGVRYAYRPSVRRHAEGLALREEGIAACAGAVRRMTAWLLGFAVTADRSAHPDRWWLGPLYTSLPPGPYGDDQSAALTALVDELDVLVEAVRAADELEDPATAWQLCEAMWAAQLRAGRHDQVMPALRVGARAADRLDPDSRVAGRLHTQLALALMERREYGDASAELRTAARAERVAGHLRGQATALETLGLLRLRQWRHEQALGLFEEAADTLDGVGPDDEGHADLPRARALLRRHRGRALRGLGRRREARDLGREALEYFRGDGHDPYNAGRTLTDLAEIELDAQDYAAAVPLLDEAIATLAAQRAGYHVARLKALRAACVSAGG</sequence>
<dbReference type="InterPro" id="IPR011990">
    <property type="entry name" value="TPR-like_helical_dom_sf"/>
</dbReference>
<dbReference type="PANTHER" id="PTHR47691:SF3">
    <property type="entry name" value="HTH-TYPE TRANSCRIPTIONAL REGULATOR RV0890C-RELATED"/>
    <property type="match status" value="1"/>
</dbReference>
<dbReference type="RefSeq" id="WP_222973267.1">
    <property type="nucleotide sequence ID" value="NZ_JAINVZ010000001.1"/>
</dbReference>
<gene>
    <name evidence="1" type="ORF">K7472_01895</name>
</gene>
<dbReference type="SUPFAM" id="SSF48452">
    <property type="entry name" value="TPR-like"/>
    <property type="match status" value="1"/>
</dbReference>
<evidence type="ECO:0000313" key="1">
    <source>
        <dbReference type="EMBL" id="MBY8883599.1"/>
    </source>
</evidence>
<keyword evidence="1" id="KW-0547">Nucleotide-binding</keyword>
<protein>
    <submittedName>
        <fullName evidence="1">ATP-binding protein</fullName>
    </submittedName>
</protein>
<reference evidence="1 2" key="1">
    <citation type="submission" date="2021-08" db="EMBL/GenBank/DDBJ databases">
        <title>Streptomyces sp. PTM05 isolated from lichen.</title>
        <authorList>
            <person name="Somphong A."/>
            <person name="Phongsopitanun W."/>
            <person name="Tanasupawat S."/>
        </authorList>
    </citation>
    <scope>NUCLEOTIDE SEQUENCE [LARGE SCALE GENOMIC DNA]</scope>
    <source>
        <strain evidence="1 2">Ptm05</strain>
    </source>
</reference>
<keyword evidence="1" id="KW-0067">ATP-binding</keyword>
<proteinExistence type="predicted"/>
<accession>A0ABS7QK86</accession>
<dbReference type="GO" id="GO:0005524">
    <property type="term" value="F:ATP binding"/>
    <property type="evidence" value="ECO:0007669"/>
    <property type="project" value="UniProtKB-KW"/>
</dbReference>
<dbReference type="Gene3D" id="3.40.50.300">
    <property type="entry name" value="P-loop containing nucleotide triphosphate hydrolases"/>
    <property type="match status" value="1"/>
</dbReference>
<organism evidence="1 2">
    <name type="scientific">Streptantibioticus parmotrematis</name>
    <dbReference type="NCBI Taxonomy" id="2873249"/>
    <lineage>
        <taxon>Bacteria</taxon>
        <taxon>Bacillati</taxon>
        <taxon>Actinomycetota</taxon>
        <taxon>Actinomycetes</taxon>
        <taxon>Kitasatosporales</taxon>
        <taxon>Streptomycetaceae</taxon>
        <taxon>Streptantibioticus</taxon>
    </lineage>
</organism>
<dbReference type="EMBL" id="JAINVZ010000001">
    <property type="protein sequence ID" value="MBY8883599.1"/>
    <property type="molecule type" value="Genomic_DNA"/>
</dbReference>
<dbReference type="InterPro" id="IPR027417">
    <property type="entry name" value="P-loop_NTPase"/>
</dbReference>
<name>A0ABS7QK86_9ACTN</name>
<comment type="caution">
    <text evidence="1">The sequence shown here is derived from an EMBL/GenBank/DDBJ whole genome shotgun (WGS) entry which is preliminary data.</text>
</comment>
<keyword evidence="2" id="KW-1185">Reference proteome</keyword>
<dbReference type="SUPFAM" id="SSF52540">
    <property type="entry name" value="P-loop containing nucleoside triphosphate hydrolases"/>
    <property type="match status" value="1"/>
</dbReference>
<dbReference type="Gene3D" id="1.25.40.10">
    <property type="entry name" value="Tetratricopeptide repeat domain"/>
    <property type="match status" value="2"/>
</dbReference>